<evidence type="ECO:0000313" key="2">
    <source>
        <dbReference type="Proteomes" id="UP001364764"/>
    </source>
</evidence>
<gene>
    <name evidence="1" type="ORF">V6668_16745</name>
</gene>
<dbReference type="Gene3D" id="1.10.472.60">
    <property type="entry name" value="putative protein disulfide isomerase domain"/>
    <property type="match status" value="1"/>
</dbReference>
<protein>
    <recommendedName>
        <fullName evidence="3">Thioredoxin-like fold domain-containing protein</fullName>
    </recommendedName>
</protein>
<dbReference type="Gene3D" id="3.40.30.10">
    <property type="entry name" value="Glutaredoxin"/>
    <property type="match status" value="1"/>
</dbReference>
<accession>A0ABD8AL96</accession>
<evidence type="ECO:0008006" key="3">
    <source>
        <dbReference type="Google" id="ProtNLM"/>
    </source>
</evidence>
<organism evidence="1 2">
    <name type="scientific">Paenibacillus amylolyticus</name>
    <dbReference type="NCBI Taxonomy" id="1451"/>
    <lineage>
        <taxon>Bacteria</taxon>
        <taxon>Bacillati</taxon>
        <taxon>Bacillota</taxon>
        <taxon>Bacilli</taxon>
        <taxon>Bacillales</taxon>
        <taxon>Paenibacillaceae</taxon>
        <taxon>Paenibacillus</taxon>
    </lineage>
</organism>
<evidence type="ECO:0000313" key="1">
    <source>
        <dbReference type="EMBL" id="WWP18160.1"/>
    </source>
</evidence>
<dbReference type="GeneID" id="93477148"/>
<reference evidence="1 2" key="1">
    <citation type="submission" date="2024-02" db="EMBL/GenBank/DDBJ databases">
        <title>Complete sequences of two Paenibacillus sp. strains and one Lysinibacillus strain isolated from the environment on STAA medium highlight biotechnological potential.</title>
        <authorList>
            <person name="Attere S.A."/>
            <person name="Piche L.C."/>
            <person name="Intertaglia L."/>
            <person name="Lami R."/>
            <person name="Charette S.J."/>
            <person name="Vincent A.T."/>
        </authorList>
    </citation>
    <scope>NUCLEOTIDE SEQUENCE [LARGE SCALE GENOMIC DNA]</scope>
    <source>
        <strain evidence="1 2">Y5S-7</strain>
    </source>
</reference>
<sequence length="96" mass="10475">MKILNDPAAIAEAHAEFAQVHRLGVNSYPTLLLRDGNEFISLGATMNIEELEEGLASTVIAKQTKGDQCTLGNKEGCWLSKKGSMILDDPPIRYSK</sequence>
<dbReference type="RefSeq" id="WP_036613868.1">
    <property type="nucleotide sequence ID" value="NZ_CP145892.1"/>
</dbReference>
<dbReference type="Proteomes" id="UP001364764">
    <property type="component" value="Chromosome"/>
</dbReference>
<name>A0ABD8AL96_PAEAM</name>
<dbReference type="EMBL" id="CP145892">
    <property type="protein sequence ID" value="WWP18160.1"/>
    <property type="molecule type" value="Genomic_DNA"/>
</dbReference>
<proteinExistence type="predicted"/>
<dbReference type="AlphaFoldDB" id="A0ABD8AL96"/>